<reference evidence="2 3" key="1">
    <citation type="submission" date="2020-07" db="EMBL/GenBank/DDBJ databases">
        <title>Characterization and genome sequencing of isolate MD1, a novel member within the family Lachnospiraceae.</title>
        <authorList>
            <person name="Rettenmaier R."/>
            <person name="Di Bello L."/>
            <person name="Zinser C."/>
            <person name="Scheitz K."/>
            <person name="Liebl W."/>
            <person name="Zverlov V."/>
        </authorList>
    </citation>
    <scope>NUCLEOTIDE SEQUENCE [LARGE SCALE GENOMIC DNA]</scope>
    <source>
        <strain evidence="2 3">MD1</strain>
    </source>
</reference>
<gene>
    <name evidence="2" type="ORF">H0486_17345</name>
</gene>
<dbReference type="Gene3D" id="2.70.70.10">
    <property type="entry name" value="Glucose Permease (Domain IIA)"/>
    <property type="match status" value="1"/>
</dbReference>
<dbReference type="Pfam" id="PF01551">
    <property type="entry name" value="Peptidase_M23"/>
    <property type="match status" value="1"/>
</dbReference>
<dbReference type="AlphaFoldDB" id="A0A839K5K7"/>
<dbReference type="EMBL" id="JACEGA010000001">
    <property type="protein sequence ID" value="MBB2184638.1"/>
    <property type="molecule type" value="Genomic_DNA"/>
</dbReference>
<evidence type="ECO:0000259" key="1">
    <source>
        <dbReference type="Pfam" id="PF01551"/>
    </source>
</evidence>
<dbReference type="SUPFAM" id="SSF51261">
    <property type="entry name" value="Duplicated hybrid motif"/>
    <property type="match status" value="1"/>
</dbReference>
<accession>A0A839K5K7</accession>
<evidence type="ECO:0000313" key="2">
    <source>
        <dbReference type="EMBL" id="MBB2184638.1"/>
    </source>
</evidence>
<dbReference type="PANTHER" id="PTHR21666:SF270">
    <property type="entry name" value="MUREIN HYDROLASE ACTIVATOR ENVC"/>
    <property type="match status" value="1"/>
</dbReference>
<proteinExistence type="predicted"/>
<dbReference type="InterPro" id="IPR011055">
    <property type="entry name" value="Dup_hybrid_motif"/>
</dbReference>
<dbReference type="InterPro" id="IPR050570">
    <property type="entry name" value="Cell_wall_metabolism_enzyme"/>
</dbReference>
<dbReference type="PANTHER" id="PTHR21666">
    <property type="entry name" value="PEPTIDASE-RELATED"/>
    <property type="match status" value="1"/>
</dbReference>
<dbReference type="CDD" id="cd12797">
    <property type="entry name" value="M23_peptidase"/>
    <property type="match status" value="1"/>
</dbReference>
<evidence type="ECO:0000313" key="3">
    <source>
        <dbReference type="Proteomes" id="UP000574276"/>
    </source>
</evidence>
<feature type="domain" description="M23ase beta-sheet core" evidence="1">
    <location>
        <begin position="43"/>
        <end position="138"/>
    </location>
</feature>
<protein>
    <submittedName>
        <fullName evidence="2">M23 family metallopeptidase</fullName>
    </submittedName>
</protein>
<name>A0A839K5K7_9FIRM</name>
<keyword evidence="3" id="KW-1185">Reference proteome</keyword>
<comment type="caution">
    <text evidence="2">The sequence shown here is derived from an EMBL/GenBank/DDBJ whole genome shotgun (WGS) entry which is preliminary data.</text>
</comment>
<dbReference type="Proteomes" id="UP000574276">
    <property type="component" value="Unassembled WGS sequence"/>
</dbReference>
<organism evidence="2 3">
    <name type="scientific">Variimorphobacter saccharofermentans</name>
    <dbReference type="NCBI Taxonomy" id="2755051"/>
    <lineage>
        <taxon>Bacteria</taxon>
        <taxon>Bacillati</taxon>
        <taxon>Bacillota</taxon>
        <taxon>Clostridia</taxon>
        <taxon>Lachnospirales</taxon>
        <taxon>Lachnospiraceae</taxon>
        <taxon>Variimorphobacter</taxon>
    </lineage>
</organism>
<dbReference type="InterPro" id="IPR016047">
    <property type="entry name" value="M23ase_b-sheet_dom"/>
</dbReference>
<sequence>MENLSFKADEGLLWPVNGNVIMNYSMDHTIYFATLMQYKCNPAIIIDAEVGTEVKAAATGIVSSIDTDNEETGLTVTVNIGDGYSVVYGQLDNVSLEVGDMVNEGDIIGTVSEPTKYYTLEGSNLYFQVLENEQTVNPMLLLR</sequence>
<dbReference type="GO" id="GO:0004222">
    <property type="term" value="F:metalloendopeptidase activity"/>
    <property type="evidence" value="ECO:0007669"/>
    <property type="project" value="TreeGrafter"/>
</dbReference>